<keyword evidence="3" id="KW-1185">Reference proteome</keyword>
<evidence type="ECO:0000313" key="2">
    <source>
        <dbReference type="EMBL" id="KAG2645710.1"/>
    </source>
</evidence>
<accession>A0A8T0WD25</accession>
<dbReference type="EMBL" id="CM029039">
    <property type="protein sequence ID" value="KAG2645710.1"/>
    <property type="molecule type" value="Genomic_DNA"/>
</dbReference>
<sequence length="227" mass="25121">MASGSSRSPTVQSANTDSRAAPNPTAADERLRRTPLGKYVKVIQKNSTTGGNARSECLFCGHVIPGSYFRVRAHLLKESNKGTSICSAVNDELLEELRKEDAAAKAAEASSQNRSVPMPIQIPFADSSSALRHYPLRELGQQKEKNSQLLLMVSILNFGEWPMPLLQDCSTLEVFLSTWQETRRRSEEKIRQVGRHKAASSCKQGVIGDVRSGWRVNMLLQVDPILQ</sequence>
<organism evidence="2 3">
    <name type="scientific">Panicum virgatum</name>
    <name type="common">Blackwell switchgrass</name>
    <dbReference type="NCBI Taxonomy" id="38727"/>
    <lineage>
        <taxon>Eukaryota</taxon>
        <taxon>Viridiplantae</taxon>
        <taxon>Streptophyta</taxon>
        <taxon>Embryophyta</taxon>
        <taxon>Tracheophyta</taxon>
        <taxon>Spermatophyta</taxon>
        <taxon>Magnoliopsida</taxon>
        <taxon>Liliopsida</taxon>
        <taxon>Poales</taxon>
        <taxon>Poaceae</taxon>
        <taxon>PACMAD clade</taxon>
        <taxon>Panicoideae</taxon>
        <taxon>Panicodae</taxon>
        <taxon>Paniceae</taxon>
        <taxon>Panicinae</taxon>
        <taxon>Panicum</taxon>
        <taxon>Panicum sect. Hiantes</taxon>
    </lineage>
</organism>
<feature type="compositionally biased region" description="Polar residues" evidence="1">
    <location>
        <begin position="1"/>
        <end position="18"/>
    </location>
</feature>
<evidence type="ECO:0000313" key="3">
    <source>
        <dbReference type="Proteomes" id="UP000823388"/>
    </source>
</evidence>
<proteinExistence type="predicted"/>
<dbReference type="Proteomes" id="UP000823388">
    <property type="component" value="Chromosome 2K"/>
</dbReference>
<dbReference type="AlphaFoldDB" id="A0A8T0WD25"/>
<evidence type="ECO:0000256" key="1">
    <source>
        <dbReference type="SAM" id="MobiDB-lite"/>
    </source>
</evidence>
<comment type="caution">
    <text evidence="2">The sequence shown here is derived from an EMBL/GenBank/DDBJ whole genome shotgun (WGS) entry which is preliminary data.</text>
</comment>
<reference evidence="2" key="1">
    <citation type="submission" date="2020-05" db="EMBL/GenBank/DDBJ databases">
        <title>WGS assembly of Panicum virgatum.</title>
        <authorList>
            <person name="Lovell J.T."/>
            <person name="Jenkins J."/>
            <person name="Shu S."/>
            <person name="Juenger T.E."/>
            <person name="Schmutz J."/>
        </authorList>
    </citation>
    <scope>NUCLEOTIDE SEQUENCE</scope>
    <source>
        <strain evidence="2">AP13</strain>
    </source>
</reference>
<feature type="region of interest" description="Disordered" evidence="1">
    <location>
        <begin position="1"/>
        <end position="33"/>
    </location>
</feature>
<name>A0A8T0WD25_PANVG</name>
<protein>
    <submittedName>
        <fullName evidence="2">Uncharacterized protein</fullName>
    </submittedName>
</protein>
<gene>
    <name evidence="2" type="ORF">PVAP13_2KG441305</name>
</gene>